<accession>A0A1F6A4J4</accession>
<sequence length="249" mass="27621">MSALSGWISKENRPITEALLALEEAETQARGVVRDEQGRTRVAIAFLGNEPFHLVDDEFHRYYPPPSHSSWHLVRGWASRETSLAKWGKDLTGVKSSACLAEITLHPGDDYDPFVYCSPVTVTEKFVSSAVGAVTEYLVSKDYRAPEIYFGATFAKLIADQAGDCLSPLIALSNEPYCLKSAFLKPDGSTVYLVRSSEYKYRLNDTPHLYYAWGDGLVVFASLAQSVQRMEPKLMVIPMAKSTVVTAKI</sequence>
<proteinExistence type="predicted"/>
<gene>
    <name evidence="1" type="ORF">A2721_00900</name>
</gene>
<dbReference type="AlphaFoldDB" id="A0A1F6A4J4"/>
<evidence type="ECO:0000313" key="2">
    <source>
        <dbReference type="Proteomes" id="UP000177871"/>
    </source>
</evidence>
<organism evidence="1 2">
    <name type="scientific">Candidatus Gottesmanbacteria bacterium RIFCSPHIGHO2_01_FULL_47_48</name>
    <dbReference type="NCBI Taxonomy" id="1798381"/>
    <lineage>
        <taxon>Bacteria</taxon>
        <taxon>Candidatus Gottesmaniibacteriota</taxon>
    </lineage>
</organism>
<name>A0A1F6A4J4_9BACT</name>
<comment type="caution">
    <text evidence="1">The sequence shown here is derived from an EMBL/GenBank/DDBJ whole genome shotgun (WGS) entry which is preliminary data.</text>
</comment>
<evidence type="ECO:0000313" key="1">
    <source>
        <dbReference type="EMBL" id="OGG19658.1"/>
    </source>
</evidence>
<dbReference type="Proteomes" id="UP000177871">
    <property type="component" value="Unassembled WGS sequence"/>
</dbReference>
<reference evidence="1 2" key="1">
    <citation type="journal article" date="2016" name="Nat. Commun.">
        <title>Thousands of microbial genomes shed light on interconnected biogeochemical processes in an aquifer system.</title>
        <authorList>
            <person name="Anantharaman K."/>
            <person name="Brown C.T."/>
            <person name="Hug L.A."/>
            <person name="Sharon I."/>
            <person name="Castelle C.J."/>
            <person name="Probst A.J."/>
            <person name="Thomas B.C."/>
            <person name="Singh A."/>
            <person name="Wilkins M.J."/>
            <person name="Karaoz U."/>
            <person name="Brodie E.L."/>
            <person name="Williams K.H."/>
            <person name="Hubbard S.S."/>
            <person name="Banfield J.F."/>
        </authorList>
    </citation>
    <scope>NUCLEOTIDE SEQUENCE [LARGE SCALE GENOMIC DNA]</scope>
</reference>
<protein>
    <submittedName>
        <fullName evidence="1">Uncharacterized protein</fullName>
    </submittedName>
</protein>
<dbReference type="EMBL" id="MFJK01000005">
    <property type="protein sequence ID" value="OGG19658.1"/>
    <property type="molecule type" value="Genomic_DNA"/>
</dbReference>